<keyword evidence="3" id="KW-1185">Reference proteome</keyword>
<dbReference type="EMBL" id="CP144700">
    <property type="protein sequence ID" value="WVZ22843.1"/>
    <property type="molecule type" value="Genomic_DNA"/>
</dbReference>
<gene>
    <name evidence="2" type="ORF">V8G54_001387</name>
</gene>
<evidence type="ECO:0000256" key="1">
    <source>
        <dbReference type="SAM" id="MobiDB-lite"/>
    </source>
</evidence>
<dbReference type="AlphaFoldDB" id="A0AAQ3P788"/>
<feature type="region of interest" description="Disordered" evidence="1">
    <location>
        <begin position="1"/>
        <end position="28"/>
    </location>
</feature>
<accession>A0AAQ3P788</accession>
<evidence type="ECO:0000313" key="2">
    <source>
        <dbReference type="EMBL" id="WVZ22843.1"/>
    </source>
</evidence>
<protein>
    <submittedName>
        <fullName evidence="2">Uncharacterized protein</fullName>
    </submittedName>
</protein>
<name>A0AAQ3P788_VIGMU</name>
<reference evidence="2 3" key="1">
    <citation type="journal article" date="2023" name="Life. Sci Alliance">
        <title>Evolutionary insights into 3D genome organization and epigenetic landscape of Vigna mungo.</title>
        <authorList>
            <person name="Junaid A."/>
            <person name="Singh B."/>
            <person name="Bhatia S."/>
        </authorList>
    </citation>
    <scope>NUCLEOTIDE SEQUENCE [LARGE SCALE GENOMIC DNA]</scope>
    <source>
        <strain evidence="2">Urdbean</strain>
    </source>
</reference>
<proteinExistence type="predicted"/>
<dbReference type="Proteomes" id="UP001374535">
    <property type="component" value="Chromosome 1"/>
</dbReference>
<sequence>MRMRESKTLTGRMEGNSDGGRFREDQSKHSIRFSTQSMLRFPSSGHHIGKHSSGGGVGSDVCGLGGDCGCGVSSKLGTMPFAESGDGAAPAESACRVMVDERSCRDFKPRLGLYIHLIFVLKKIIL</sequence>
<evidence type="ECO:0000313" key="3">
    <source>
        <dbReference type="Proteomes" id="UP001374535"/>
    </source>
</evidence>
<organism evidence="2 3">
    <name type="scientific">Vigna mungo</name>
    <name type="common">Black gram</name>
    <name type="synonym">Phaseolus mungo</name>
    <dbReference type="NCBI Taxonomy" id="3915"/>
    <lineage>
        <taxon>Eukaryota</taxon>
        <taxon>Viridiplantae</taxon>
        <taxon>Streptophyta</taxon>
        <taxon>Embryophyta</taxon>
        <taxon>Tracheophyta</taxon>
        <taxon>Spermatophyta</taxon>
        <taxon>Magnoliopsida</taxon>
        <taxon>eudicotyledons</taxon>
        <taxon>Gunneridae</taxon>
        <taxon>Pentapetalae</taxon>
        <taxon>rosids</taxon>
        <taxon>fabids</taxon>
        <taxon>Fabales</taxon>
        <taxon>Fabaceae</taxon>
        <taxon>Papilionoideae</taxon>
        <taxon>50 kb inversion clade</taxon>
        <taxon>NPAAA clade</taxon>
        <taxon>indigoferoid/millettioid clade</taxon>
        <taxon>Phaseoleae</taxon>
        <taxon>Vigna</taxon>
    </lineage>
</organism>